<dbReference type="PANTHER" id="PTHR30411:SF0">
    <property type="entry name" value="CYS-TRNA(PRO)_CYS-TRNA(CYS) DEACYLASE YBAK"/>
    <property type="match status" value="1"/>
</dbReference>
<dbReference type="InterPro" id="IPR004369">
    <property type="entry name" value="Prolyl-tRNA_editing_YbaK/EbsC"/>
</dbReference>
<dbReference type="EMBL" id="JACVDA010000013">
    <property type="protein sequence ID" value="MBK1468749.1"/>
    <property type="molecule type" value="Genomic_DNA"/>
</dbReference>
<gene>
    <name evidence="5" type="ORF">IBJ83_05395</name>
</gene>
<name>A0ABS1C9G8_9FIRM</name>
<sequence>MDRNICFKTLVLEGSDKNHYVCVIPIDEHLDLKKASKYFGIKSIKMISQKELEPLTGYVHGGCSPVGMKTKFKTVFDKRAKTMEKFLISAGKVRNSLVVNPIEFALFCDADFTDLVVE</sequence>
<dbReference type="PANTHER" id="PTHR30411">
    <property type="entry name" value="CYTOPLASMIC PROTEIN"/>
    <property type="match status" value="1"/>
</dbReference>
<evidence type="ECO:0000256" key="3">
    <source>
        <dbReference type="ARBA" id="ARBA00023239"/>
    </source>
</evidence>
<dbReference type="Gene3D" id="3.90.960.10">
    <property type="entry name" value="YbaK/aminoacyl-tRNA synthetase-associated domain"/>
    <property type="match status" value="1"/>
</dbReference>
<protein>
    <submittedName>
        <fullName evidence="5">Cys-tRNA(Pro) deacylase</fullName>
    </submittedName>
</protein>
<keyword evidence="2" id="KW-0648">Protein biosynthesis</keyword>
<dbReference type="InterPro" id="IPR036754">
    <property type="entry name" value="YbaK/aa-tRNA-synt-asso_dom_sf"/>
</dbReference>
<organism evidence="5 6">
    <name type="scientific">Parvimonas parva</name>
    <dbReference type="NCBI Taxonomy" id="2769485"/>
    <lineage>
        <taxon>Bacteria</taxon>
        <taxon>Bacillati</taxon>
        <taxon>Bacillota</taxon>
        <taxon>Tissierellia</taxon>
        <taxon>Tissierellales</taxon>
        <taxon>Peptoniphilaceae</taxon>
        <taxon>Parvimonas</taxon>
    </lineage>
</organism>
<dbReference type="InterPro" id="IPR007214">
    <property type="entry name" value="YbaK/aa-tRNA-synth-assoc-dom"/>
</dbReference>
<keyword evidence="6" id="KW-1185">Reference proteome</keyword>
<comment type="caution">
    <text evidence="5">The sequence shown here is derived from an EMBL/GenBank/DDBJ whole genome shotgun (WGS) entry which is preliminary data.</text>
</comment>
<evidence type="ECO:0000259" key="4">
    <source>
        <dbReference type="Pfam" id="PF04073"/>
    </source>
</evidence>
<accession>A0ABS1C9G8</accession>
<comment type="similarity">
    <text evidence="1">Belongs to the prolyl-tRNA editing family. YbaK/EbsC subfamily.</text>
</comment>
<feature type="domain" description="YbaK/aminoacyl-tRNA synthetase-associated" evidence="4">
    <location>
        <begin position="6"/>
        <end position="101"/>
    </location>
</feature>
<evidence type="ECO:0000313" key="6">
    <source>
        <dbReference type="Proteomes" id="UP000823123"/>
    </source>
</evidence>
<dbReference type="Pfam" id="PF04073">
    <property type="entry name" value="tRNA_edit"/>
    <property type="match status" value="1"/>
</dbReference>
<keyword evidence="3" id="KW-0456">Lyase</keyword>
<evidence type="ECO:0000256" key="2">
    <source>
        <dbReference type="ARBA" id="ARBA00022917"/>
    </source>
</evidence>
<dbReference type="PIRSF" id="PIRSF006181">
    <property type="entry name" value="EbsC_YbaK"/>
    <property type="match status" value="1"/>
</dbReference>
<dbReference type="SUPFAM" id="SSF55826">
    <property type="entry name" value="YbaK/ProRS associated domain"/>
    <property type="match status" value="1"/>
</dbReference>
<evidence type="ECO:0000313" key="5">
    <source>
        <dbReference type="EMBL" id="MBK1468749.1"/>
    </source>
</evidence>
<dbReference type="Proteomes" id="UP000823123">
    <property type="component" value="Unassembled WGS sequence"/>
</dbReference>
<reference evidence="5 6" key="1">
    <citation type="submission" date="2020-09" db="EMBL/GenBank/DDBJ databases">
        <title>Parvimonas S3374 sp. nov.</title>
        <authorList>
            <person name="Buhl M."/>
        </authorList>
    </citation>
    <scope>NUCLEOTIDE SEQUENCE [LARGE SCALE GENOMIC DNA]</scope>
    <source>
        <strain evidence="5 6">S3374</strain>
    </source>
</reference>
<proteinExistence type="inferred from homology"/>
<evidence type="ECO:0000256" key="1">
    <source>
        <dbReference type="ARBA" id="ARBA00009798"/>
    </source>
</evidence>